<dbReference type="AlphaFoldDB" id="A0A2N3WS67"/>
<keyword evidence="3" id="KW-1185">Reference proteome</keyword>
<dbReference type="EMBL" id="PJMY01000003">
    <property type="protein sequence ID" value="PKV96685.1"/>
    <property type="molecule type" value="Genomic_DNA"/>
</dbReference>
<protein>
    <submittedName>
        <fullName evidence="2">Uncharacterized protein</fullName>
    </submittedName>
</protein>
<dbReference type="Proteomes" id="UP000233750">
    <property type="component" value="Unassembled WGS sequence"/>
</dbReference>
<comment type="caution">
    <text evidence="2">The sequence shown here is derived from an EMBL/GenBank/DDBJ whole genome shotgun (WGS) entry which is preliminary data.</text>
</comment>
<sequence>MPDTASRHDAAACEFAELICADSAWLCAEFEVIVTTGFGAAPALPPQHADDSRPQRTGQPAERRVGTSVWRTWPPRHRERSPPLPSDNTTAVISLGR</sequence>
<feature type="compositionally biased region" description="Polar residues" evidence="1">
    <location>
        <begin position="86"/>
        <end position="97"/>
    </location>
</feature>
<name>A0A2N3WS67_9PSEU</name>
<evidence type="ECO:0000313" key="2">
    <source>
        <dbReference type="EMBL" id="PKV96685.1"/>
    </source>
</evidence>
<evidence type="ECO:0000313" key="3">
    <source>
        <dbReference type="Proteomes" id="UP000233750"/>
    </source>
</evidence>
<evidence type="ECO:0000256" key="1">
    <source>
        <dbReference type="SAM" id="MobiDB-lite"/>
    </source>
</evidence>
<feature type="region of interest" description="Disordered" evidence="1">
    <location>
        <begin position="40"/>
        <end position="97"/>
    </location>
</feature>
<gene>
    <name evidence="2" type="ORF">ATK30_7645</name>
</gene>
<proteinExistence type="predicted"/>
<reference evidence="2 3" key="1">
    <citation type="submission" date="2017-12" db="EMBL/GenBank/DDBJ databases">
        <title>Sequencing the genomes of 1000 Actinobacteria strains.</title>
        <authorList>
            <person name="Klenk H.-P."/>
        </authorList>
    </citation>
    <scope>NUCLEOTIDE SEQUENCE [LARGE SCALE GENOMIC DNA]</scope>
    <source>
        <strain evidence="2 3">DSM 45165</strain>
    </source>
</reference>
<organism evidence="2 3">
    <name type="scientific">Amycolatopsis echigonensis</name>
    <dbReference type="NCBI Taxonomy" id="2576905"/>
    <lineage>
        <taxon>Bacteria</taxon>
        <taxon>Bacillati</taxon>
        <taxon>Actinomycetota</taxon>
        <taxon>Actinomycetes</taxon>
        <taxon>Pseudonocardiales</taxon>
        <taxon>Pseudonocardiaceae</taxon>
        <taxon>Amycolatopsis</taxon>
    </lineage>
</organism>
<accession>A0A2N3WS67</accession>